<dbReference type="HOGENOM" id="CLU_085053_2_0_4"/>
<dbReference type="GeneID" id="87103479"/>
<dbReference type="EMBL" id="AL954747">
    <property type="protein sequence ID" value="CAD84185.1"/>
    <property type="molecule type" value="Genomic_DNA"/>
</dbReference>
<reference evidence="1 2" key="1">
    <citation type="journal article" date="2003" name="J. Bacteriol.">
        <title>Complete genome sequence of the ammonia-oxidizing bacterium and obligate chemolithoautotroph Nitrosomonas europaea.</title>
        <authorList>
            <person name="Chain P."/>
            <person name="Lamerdin J."/>
            <person name="Larimer F."/>
            <person name="Regala W."/>
            <person name="Land M."/>
            <person name="Hauser L."/>
            <person name="Hooper A."/>
            <person name="Klotz M."/>
            <person name="Norton J."/>
            <person name="Sayavedra-Soto L."/>
            <person name="Arciero D."/>
            <person name="Hommes N."/>
            <person name="Whittaker M."/>
            <person name="Arp D."/>
        </authorList>
    </citation>
    <scope>NUCLEOTIDE SEQUENCE [LARGE SCALE GENOMIC DNA]</scope>
    <source>
        <strain evidence="2">ATCC 19718 / CIP 103999 / KCTC 2705 / NBRC 14298</strain>
    </source>
</reference>
<dbReference type="KEGG" id="neu:NE0274"/>
<dbReference type="OrthoDB" id="5298866at2"/>
<evidence type="ECO:0000313" key="2">
    <source>
        <dbReference type="Proteomes" id="UP000001416"/>
    </source>
</evidence>
<proteinExistence type="predicted"/>
<dbReference type="STRING" id="228410.NE0274"/>
<accession>Q82XJ6</accession>
<organism evidence="1 2">
    <name type="scientific">Nitrosomonas europaea (strain ATCC 19718 / CIP 103999 / KCTC 2705 / NBRC 14298)</name>
    <dbReference type="NCBI Taxonomy" id="228410"/>
    <lineage>
        <taxon>Bacteria</taxon>
        <taxon>Pseudomonadati</taxon>
        <taxon>Pseudomonadota</taxon>
        <taxon>Betaproteobacteria</taxon>
        <taxon>Nitrosomonadales</taxon>
        <taxon>Nitrosomonadaceae</taxon>
        <taxon>Nitrosomonas</taxon>
    </lineage>
</organism>
<sequence length="200" mass="22860">MRKFSVFLLLANIFVVFYLHGRPDDNLPAQIALIHSEKIELLPAKVACLKWENLIGPVVQHVRVEISKWESGQDHITEISRGEVTVHWVHIPPLRNARETAKQIEQLKKSGISYLHIQENADSPWHNAISLAILPDDSDVAALVEELKGKGVERIMDSEQVLEQFEFDIRNPTEQITESVRQLAQQFPETKLEVTECSRL</sequence>
<dbReference type="eggNOG" id="ENOG503300Q">
    <property type="taxonomic scope" value="Bacteria"/>
</dbReference>
<dbReference type="Proteomes" id="UP000001416">
    <property type="component" value="Chromosome"/>
</dbReference>
<protein>
    <submittedName>
        <fullName evidence="1">Uncharacterized protein</fullName>
    </submittedName>
</protein>
<name>Q82XJ6_NITEU</name>
<dbReference type="RefSeq" id="WP_011110911.1">
    <property type="nucleotide sequence ID" value="NC_004757.1"/>
</dbReference>
<evidence type="ECO:0000313" key="1">
    <source>
        <dbReference type="EMBL" id="CAD84185.1"/>
    </source>
</evidence>
<keyword evidence="2" id="KW-1185">Reference proteome</keyword>
<gene>
    <name evidence="1" type="ordered locus">NE0274</name>
</gene>
<dbReference type="AlphaFoldDB" id="Q82XJ6"/>